<sequence length="457" mass="50442">MKSSQRSIPSQPVLYSRVHNNRSKVQESLLSCPPEKFSSRSSTSHDPDDMDPIVIETVYWGVSQSPGSLFFDVTCRKESDKDLYKLAFDQFDDFVGQLVHRSGTNRYLEVNFSIDRHRSYAFDTGLKFDKGKMVVKPAHAMATGSILKKVSLQRLPWLRPKELLAGLTATLSNYGVVKDNATGTFLSSGYAVLDVSKQSLAQDEAPFLDLSHVTTWVDPDASCSGKMFILAYWNGMPTYCKYCHESGHIASSCPKSPSGKRVCFLCLKRGHVRADCPERTSTAKRRRNGRSVARPSSSTQPASSDTEITTSEISSGEKDDSIITPKSQEIIIVQDQHSEITEASDLPVHNPSHLHSKYVNVEPSRQSTAGIDHNSLISTSRSSYPPSDTAEVYSDAEMDEAHQSSESLEESDEAPSSDTEMNEIHNDSKVPVSKSSTPGVSVHRSGRNRNAPDNLNL</sequence>
<feature type="region of interest" description="Disordered" evidence="2">
    <location>
        <begin position="277"/>
        <end position="326"/>
    </location>
</feature>
<accession>A0A2G4SWM6</accession>
<feature type="region of interest" description="Disordered" evidence="2">
    <location>
        <begin position="368"/>
        <end position="457"/>
    </location>
</feature>
<feature type="compositionally biased region" description="Low complexity" evidence="2">
    <location>
        <begin position="303"/>
        <end position="314"/>
    </location>
</feature>
<keyword evidence="1" id="KW-0862">Zinc</keyword>
<name>A0A2G4SWM6_RHIZD</name>
<feature type="compositionally biased region" description="Polar residues" evidence="2">
    <location>
        <begin position="368"/>
        <end position="386"/>
    </location>
</feature>
<feature type="domain" description="CCHC-type" evidence="3">
    <location>
        <begin position="263"/>
        <end position="278"/>
    </location>
</feature>
<dbReference type="Proteomes" id="UP000242254">
    <property type="component" value="Unassembled WGS sequence"/>
</dbReference>
<dbReference type="PROSITE" id="PS50158">
    <property type="entry name" value="ZF_CCHC"/>
    <property type="match status" value="2"/>
</dbReference>
<dbReference type="RefSeq" id="XP_023466863.1">
    <property type="nucleotide sequence ID" value="XM_023605522.1"/>
</dbReference>
<organism evidence="4 5">
    <name type="scientific">Rhizopus microsporus ATCC 52813</name>
    <dbReference type="NCBI Taxonomy" id="1340429"/>
    <lineage>
        <taxon>Eukaryota</taxon>
        <taxon>Fungi</taxon>
        <taxon>Fungi incertae sedis</taxon>
        <taxon>Mucoromycota</taxon>
        <taxon>Mucoromycotina</taxon>
        <taxon>Mucoromycetes</taxon>
        <taxon>Mucorales</taxon>
        <taxon>Mucorineae</taxon>
        <taxon>Rhizopodaceae</taxon>
        <taxon>Rhizopus</taxon>
    </lineage>
</organism>
<protein>
    <recommendedName>
        <fullName evidence="3">CCHC-type domain-containing protein</fullName>
    </recommendedName>
</protein>
<dbReference type="GeneID" id="35436512"/>
<keyword evidence="5" id="KW-1185">Reference proteome</keyword>
<dbReference type="Gene3D" id="4.10.60.10">
    <property type="entry name" value="Zinc finger, CCHC-type"/>
    <property type="match status" value="2"/>
</dbReference>
<dbReference type="GO" id="GO:0003676">
    <property type="term" value="F:nucleic acid binding"/>
    <property type="evidence" value="ECO:0007669"/>
    <property type="project" value="InterPro"/>
</dbReference>
<reference evidence="4 5" key="1">
    <citation type="journal article" date="2016" name="Proc. Natl. Acad. Sci. U.S.A.">
        <title>Lipid metabolic changes in an early divergent fungus govern the establishment of a mutualistic symbiosis with endobacteria.</title>
        <authorList>
            <person name="Lastovetsky O.A."/>
            <person name="Gaspar M.L."/>
            <person name="Mondo S.J."/>
            <person name="LaButti K.M."/>
            <person name="Sandor L."/>
            <person name="Grigoriev I.V."/>
            <person name="Henry S.A."/>
            <person name="Pawlowska T.E."/>
        </authorList>
    </citation>
    <scope>NUCLEOTIDE SEQUENCE [LARGE SCALE GENOMIC DNA]</scope>
    <source>
        <strain evidence="4 5">ATCC 52813</strain>
    </source>
</reference>
<dbReference type="STRING" id="1340429.A0A2G4SWM6"/>
<evidence type="ECO:0000313" key="4">
    <source>
        <dbReference type="EMBL" id="PHZ13155.1"/>
    </source>
</evidence>
<dbReference type="AlphaFoldDB" id="A0A2G4SWM6"/>
<feature type="region of interest" description="Disordered" evidence="2">
    <location>
        <begin position="26"/>
        <end position="49"/>
    </location>
</feature>
<evidence type="ECO:0000256" key="2">
    <source>
        <dbReference type="SAM" id="MobiDB-lite"/>
    </source>
</evidence>
<keyword evidence="1" id="KW-0479">Metal-binding</keyword>
<dbReference type="InterPro" id="IPR001878">
    <property type="entry name" value="Znf_CCHC"/>
</dbReference>
<evidence type="ECO:0000259" key="3">
    <source>
        <dbReference type="PROSITE" id="PS50158"/>
    </source>
</evidence>
<dbReference type="EMBL" id="KZ303848">
    <property type="protein sequence ID" value="PHZ13155.1"/>
    <property type="molecule type" value="Genomic_DNA"/>
</dbReference>
<dbReference type="SMART" id="SM00343">
    <property type="entry name" value="ZnF_C2HC"/>
    <property type="match status" value="2"/>
</dbReference>
<dbReference type="InterPro" id="IPR036875">
    <property type="entry name" value="Znf_CCHC_sf"/>
</dbReference>
<feature type="region of interest" description="Disordered" evidence="2">
    <location>
        <begin position="1"/>
        <end position="20"/>
    </location>
</feature>
<dbReference type="GO" id="GO:0008270">
    <property type="term" value="F:zinc ion binding"/>
    <property type="evidence" value="ECO:0007669"/>
    <property type="project" value="UniProtKB-KW"/>
</dbReference>
<dbReference type="SUPFAM" id="SSF57756">
    <property type="entry name" value="Retrovirus zinc finger-like domains"/>
    <property type="match status" value="1"/>
</dbReference>
<feature type="compositionally biased region" description="Polar residues" evidence="2">
    <location>
        <begin position="1"/>
        <end position="10"/>
    </location>
</feature>
<keyword evidence="1" id="KW-0863">Zinc-finger</keyword>
<evidence type="ECO:0000313" key="5">
    <source>
        <dbReference type="Proteomes" id="UP000242254"/>
    </source>
</evidence>
<feature type="domain" description="CCHC-type" evidence="3">
    <location>
        <begin position="240"/>
        <end position="255"/>
    </location>
</feature>
<evidence type="ECO:0000256" key="1">
    <source>
        <dbReference type="PROSITE-ProRule" id="PRU00047"/>
    </source>
</evidence>
<gene>
    <name evidence="4" type="ORF">RHIMIDRAFT_129451</name>
</gene>
<proteinExistence type="predicted"/>